<accession>T2G7A6</accession>
<keyword evidence="2" id="KW-1185">Reference proteome</keyword>
<evidence type="ECO:0000313" key="2">
    <source>
        <dbReference type="Proteomes" id="UP000016587"/>
    </source>
</evidence>
<dbReference type="InterPro" id="IPR011990">
    <property type="entry name" value="TPR-like_helical_dom_sf"/>
</dbReference>
<organism evidence="1 2">
    <name type="scientific">Megalodesulfovibrio gigas (strain ATCC 19364 / DSM 1382 / NCIMB 9332 / VKM B-1759)</name>
    <name type="common">Desulfovibrio gigas</name>
    <dbReference type="NCBI Taxonomy" id="1121448"/>
    <lineage>
        <taxon>Bacteria</taxon>
        <taxon>Pseudomonadati</taxon>
        <taxon>Thermodesulfobacteriota</taxon>
        <taxon>Desulfovibrionia</taxon>
        <taxon>Desulfovibrionales</taxon>
        <taxon>Desulfovibrionaceae</taxon>
        <taxon>Megalodesulfovibrio</taxon>
    </lineage>
</organism>
<dbReference type="HOGENOM" id="CLU_1425905_0_0_7"/>
<dbReference type="eggNOG" id="COG4649">
    <property type="taxonomic scope" value="Bacteria"/>
</dbReference>
<reference evidence="1 2" key="1">
    <citation type="journal article" date="2013" name="J. Bacteriol.">
        <title>Roles of HynAB and Ech, the only two hydrogenases found in the model sulfate reducer Desulfovibrio gigas.</title>
        <authorList>
            <person name="Morais-Silva F.O."/>
            <person name="Santos C.I."/>
            <person name="Rodrigues R."/>
            <person name="Pereira I.A."/>
            <person name="Rodrigues-Pousada C."/>
        </authorList>
    </citation>
    <scope>NUCLEOTIDE SEQUENCE [LARGE SCALE GENOMIC DNA]</scope>
    <source>
        <strain evidence="2">ATCC 19364 / DSM 1382 / NCIMB 9332 / VKM B-1759</strain>
    </source>
</reference>
<sequence length="190" mass="19948">MLGVVIAVIILAAAAMSLAKWNKETARKQAAEVLGSLLVNAKGETAAAELEAFAQAAPEPVRTGAMLSLAELLMASEEYAKAADVWAGIALKASQPMKTTAGIGQAQALVLAGKAQEALALVRTLEQGAPASFEKSLLRLKAQAAEAAGEYQDAIAAWATMMEKESSQQTAFYRQVMARLELLKAEKKSS</sequence>
<protein>
    <submittedName>
        <fullName evidence="1">Putative transcriptional activatorn domain protein</fullName>
    </submittedName>
</protein>
<evidence type="ECO:0000313" key="1">
    <source>
        <dbReference type="EMBL" id="AGW12021.1"/>
    </source>
</evidence>
<reference evidence="2" key="2">
    <citation type="submission" date="2013-07" db="EMBL/GenBank/DDBJ databases">
        <authorList>
            <person name="Morais-Silva F.O."/>
            <person name="Rezende A.M."/>
            <person name="Pimentel C."/>
            <person name="Resende D.M."/>
            <person name="Santos C.I."/>
            <person name="Clemente C."/>
            <person name="de Oliveira L.M."/>
            <person name="da Silva S.M."/>
            <person name="Costa D.A."/>
            <person name="Varela-Raposo A."/>
            <person name="Horacio E.C.A."/>
            <person name="Matos M."/>
            <person name="Flores O."/>
            <person name="Ruiz J.C."/>
            <person name="Rodrigues-Pousada C."/>
        </authorList>
    </citation>
    <scope>NUCLEOTIDE SEQUENCE [LARGE SCALE GENOMIC DNA]</scope>
    <source>
        <strain evidence="2">ATCC 19364 / DSM 1382 / NCIMB 9332 / VKM B-1759</strain>
    </source>
</reference>
<proteinExistence type="predicted"/>
<dbReference type="SUPFAM" id="SSF48452">
    <property type="entry name" value="TPR-like"/>
    <property type="match status" value="1"/>
</dbReference>
<gene>
    <name evidence="1" type="ORF">DGI_0083</name>
</gene>
<dbReference type="STRING" id="1121448.DGI_0083"/>
<dbReference type="Proteomes" id="UP000016587">
    <property type="component" value="Chromosome"/>
</dbReference>
<dbReference type="PATRIC" id="fig|1121448.10.peg.82"/>
<dbReference type="EMBL" id="CP006585">
    <property type="protein sequence ID" value="AGW12021.1"/>
    <property type="molecule type" value="Genomic_DNA"/>
</dbReference>
<dbReference type="AlphaFoldDB" id="T2G7A6"/>
<dbReference type="KEGG" id="dgg:DGI_0083"/>
<name>T2G7A6_MEGG1</name>